<dbReference type="GO" id="GO:0016787">
    <property type="term" value="F:hydrolase activity"/>
    <property type="evidence" value="ECO:0007669"/>
    <property type="project" value="UniProtKB-KW"/>
</dbReference>
<keyword evidence="3" id="KW-1185">Reference proteome</keyword>
<dbReference type="Gene3D" id="3.40.50.1110">
    <property type="entry name" value="SGNH hydrolase"/>
    <property type="match status" value="1"/>
</dbReference>
<dbReference type="InterPro" id="IPR013830">
    <property type="entry name" value="SGNH_hydro"/>
</dbReference>
<dbReference type="InterPro" id="IPR036514">
    <property type="entry name" value="SGNH_hydro_sf"/>
</dbReference>
<dbReference type="EMBL" id="MG592615">
    <property type="protein sequence ID" value="AUR98312.1"/>
    <property type="molecule type" value="Genomic_DNA"/>
</dbReference>
<evidence type="ECO:0000313" key="2">
    <source>
        <dbReference type="EMBL" id="AUR98312.1"/>
    </source>
</evidence>
<feature type="domain" description="SGNH hydrolase-type esterase" evidence="1">
    <location>
        <begin position="65"/>
        <end position="278"/>
    </location>
</feature>
<gene>
    <name evidence="2" type="ORF">NVP1249A_18</name>
</gene>
<dbReference type="Pfam" id="PF13472">
    <property type="entry name" value="Lipase_GDSL_2"/>
    <property type="match status" value="1"/>
</dbReference>
<proteinExistence type="predicted"/>
<evidence type="ECO:0000313" key="3">
    <source>
        <dbReference type="Proteomes" id="UP000275031"/>
    </source>
</evidence>
<name>A0A2I7RXD0_9VIRU</name>
<protein>
    <submittedName>
        <fullName evidence="2">SGNH hydrolase-type esterase domain protein</fullName>
    </submittedName>
</protein>
<dbReference type="Proteomes" id="UP000275031">
    <property type="component" value="Segment"/>
</dbReference>
<accession>A0A2I7RXD0</accession>
<dbReference type="SUPFAM" id="SSF52266">
    <property type="entry name" value="SGNH hydrolase"/>
    <property type="match status" value="1"/>
</dbReference>
<sequence>MSAISSGNNRARLKDLSRKGGRYQISGLPRFLKIIEEYRDDLAPAINIVGMGSSVGNGASLPDPATQAPVMYFGTKFEEYFNKLGIYNFVTTNRSVDGSTMFESIAKFDAILAEPLTPDITLLAYGMNDGATAIYNSGQTFPFVHQKCKELILKAWENGSDVIIMTTPHPLSTDMGWSMPPAVPQNYPTFVAAPVADEDLIPPVSQSIKNGDFLGIGVDLPASHRHYRVNEAFRRVGAELGVHVIDVERYWFEAMLNFGEANLFDPGQYNHPNLLGHQKSYQKAIDDYLESIFYSWGNGGESGGVYGRIGVNTDSPTHALEVHPSDANDDILKIVKNDGTVIGEINAAGNFDLSLLTDIHGPGVRKLGGSSYGSGDYSPEERSLYWGNRDVGTPGTITFGATKGALILVEGYQSGIGRQTKLLMVNTDATTANVTEVSTHRTGAGDTFTVSNTGLTVNIVPVAANTNLKAIWMVM</sequence>
<evidence type="ECO:0000259" key="1">
    <source>
        <dbReference type="Pfam" id="PF13472"/>
    </source>
</evidence>
<keyword evidence="2" id="KW-0378">Hydrolase</keyword>
<organism evidence="2 3">
    <name type="scientific">Vibrio phage 1.249.A._10N.261.55.B9</name>
    <dbReference type="NCBI Taxonomy" id="1881268"/>
    <lineage>
        <taxon>Viruses</taxon>
        <taxon>Varidnaviria</taxon>
        <taxon>Abadenavirae</taxon>
        <taxon>Produgelaviricota</taxon>
        <taxon>Belvinaviricetes</taxon>
        <taxon>Vinavirales</taxon>
        <taxon>Autolykiviridae</taxon>
        <taxon>Livvievirus</taxon>
        <taxon>Livvievirus viph1249a</taxon>
    </lineage>
</organism>
<reference evidence="2 3" key="1">
    <citation type="submission" date="2017-11" db="EMBL/GenBank/DDBJ databases">
        <title>A major lineage of nontailed dsDNA viruses as unrecognized killers of marine bacteria.</title>
        <authorList>
            <person name="Kauffman K.M."/>
            <person name="Hussain F.A."/>
            <person name="Yang J."/>
            <person name="Arevalo P."/>
            <person name="Brown J.M."/>
            <person name="Chang W.K."/>
            <person name="VanInsberghe D."/>
            <person name="Elsherbini J."/>
            <person name="Cutler M.B."/>
            <person name="Kelly L."/>
            <person name="Polz M.F."/>
        </authorList>
    </citation>
    <scope>NUCLEOTIDE SEQUENCE [LARGE SCALE GENOMIC DNA]</scope>
</reference>